<feature type="domain" description="J" evidence="8">
    <location>
        <begin position="203"/>
        <end position="268"/>
    </location>
</feature>
<evidence type="ECO:0000256" key="2">
    <source>
        <dbReference type="ARBA" id="ARBA00022519"/>
    </source>
</evidence>
<keyword evidence="5 7" id="KW-0472">Membrane</keyword>
<dbReference type="InterPro" id="IPR050817">
    <property type="entry name" value="DjlA_DnaK_co-chaperone"/>
</dbReference>
<dbReference type="RefSeq" id="WP_011394558.1">
    <property type="nucleotide sequence ID" value="NC_007645.1"/>
</dbReference>
<dbReference type="PROSITE" id="PS50076">
    <property type="entry name" value="DNAJ_2"/>
    <property type="match status" value="1"/>
</dbReference>
<evidence type="ECO:0000259" key="8">
    <source>
        <dbReference type="PROSITE" id="PS50076"/>
    </source>
</evidence>
<evidence type="ECO:0000313" key="9">
    <source>
        <dbReference type="EMBL" id="ABC27481.1"/>
    </source>
</evidence>
<feature type="topological domain" description="Cytoplasmic" evidence="7">
    <location>
        <begin position="31"/>
        <end position="268"/>
    </location>
</feature>
<dbReference type="Proteomes" id="UP000000238">
    <property type="component" value="Chromosome"/>
</dbReference>
<proteinExistence type="inferred from homology"/>
<dbReference type="InterPro" id="IPR029024">
    <property type="entry name" value="TerB-like"/>
</dbReference>
<organism evidence="9 10">
    <name type="scientific">Hahella chejuensis (strain KCTC 2396)</name>
    <dbReference type="NCBI Taxonomy" id="349521"/>
    <lineage>
        <taxon>Bacteria</taxon>
        <taxon>Pseudomonadati</taxon>
        <taxon>Pseudomonadota</taxon>
        <taxon>Gammaproteobacteria</taxon>
        <taxon>Oceanospirillales</taxon>
        <taxon>Hahellaceae</taxon>
        <taxon>Hahella</taxon>
    </lineage>
</organism>
<dbReference type="GO" id="GO:0005886">
    <property type="term" value="C:plasma membrane"/>
    <property type="evidence" value="ECO:0007669"/>
    <property type="project" value="UniProtKB-SubCell"/>
</dbReference>
<dbReference type="HOGENOM" id="CLU_066221_1_0_6"/>
<dbReference type="InterPro" id="IPR007791">
    <property type="entry name" value="DjlA_N"/>
</dbReference>
<dbReference type="NCBIfam" id="NF006948">
    <property type="entry name" value="PRK09430.1"/>
    <property type="match status" value="1"/>
</dbReference>
<dbReference type="KEGG" id="hch:HCH_00578"/>
<reference evidence="9 10" key="1">
    <citation type="journal article" date="2005" name="Nucleic Acids Res.">
        <title>Genomic blueprint of Hahella chejuensis, a marine microbe producing an algicidal agent.</title>
        <authorList>
            <person name="Jeong H."/>
            <person name="Yim J.H."/>
            <person name="Lee C."/>
            <person name="Choi S.-H."/>
            <person name="Park Y.K."/>
            <person name="Yoon S.H."/>
            <person name="Hur C.-G."/>
            <person name="Kang H.-Y."/>
            <person name="Kim D."/>
            <person name="Lee H.H."/>
            <person name="Park K.H."/>
            <person name="Park S.-H."/>
            <person name="Park H.-S."/>
            <person name="Lee H.K."/>
            <person name="Oh T.K."/>
            <person name="Kim J.F."/>
        </authorList>
    </citation>
    <scope>NUCLEOTIDE SEQUENCE [LARGE SCALE GENOMIC DNA]</scope>
    <source>
        <strain evidence="9 10">KCTC 2396</strain>
    </source>
</reference>
<keyword evidence="10" id="KW-1185">Reference proteome</keyword>
<keyword evidence="2 7" id="KW-0997">Cell inner membrane</keyword>
<comment type="function">
    <text evidence="7">Regulatory DnaK co-chaperone. Direct interaction between DnaK and DjlA is needed for the induction of the wcaABCDE operon, involved in the synthesis of a colanic acid polysaccharide capsule, possibly through activation of the RcsB/RcsC phosphotransfer signaling pathway. The colanic acid capsule may help the bacterium survive conditions outside the host.</text>
</comment>
<keyword evidence="4 7" id="KW-1133">Transmembrane helix</keyword>
<dbReference type="PANTHER" id="PTHR24074">
    <property type="entry name" value="CO-CHAPERONE PROTEIN DJLA"/>
    <property type="match status" value="1"/>
</dbReference>
<dbReference type="EMBL" id="CP000155">
    <property type="protein sequence ID" value="ABC27481.1"/>
    <property type="molecule type" value="Genomic_DNA"/>
</dbReference>
<evidence type="ECO:0000256" key="1">
    <source>
        <dbReference type="ARBA" id="ARBA00022475"/>
    </source>
</evidence>
<keyword evidence="6 7" id="KW-0143">Chaperone</keyword>
<keyword evidence="1 7" id="KW-1003">Cell membrane</keyword>
<dbReference type="Pfam" id="PF05099">
    <property type="entry name" value="TerB"/>
    <property type="match status" value="1"/>
</dbReference>
<dbReference type="InterPro" id="IPR023749">
    <property type="entry name" value="DjlA"/>
</dbReference>
<evidence type="ECO:0000256" key="6">
    <source>
        <dbReference type="ARBA" id="ARBA00023186"/>
    </source>
</evidence>
<comment type="subunit">
    <text evidence="7">Homodimer.</text>
</comment>
<evidence type="ECO:0000256" key="5">
    <source>
        <dbReference type="ARBA" id="ARBA00023136"/>
    </source>
</evidence>
<feature type="topological domain" description="Periplasmic" evidence="7">
    <location>
        <begin position="1"/>
        <end position="6"/>
    </location>
</feature>
<dbReference type="Gene3D" id="1.10.3680.10">
    <property type="entry name" value="TerB-like"/>
    <property type="match status" value="1"/>
</dbReference>
<dbReference type="HAMAP" id="MF_01153">
    <property type="entry name" value="DjlA"/>
    <property type="match status" value="1"/>
</dbReference>
<dbReference type="CDD" id="cd06257">
    <property type="entry name" value="DnaJ"/>
    <property type="match status" value="1"/>
</dbReference>
<dbReference type="AlphaFoldDB" id="Q2SPE3"/>
<dbReference type="OrthoDB" id="9782583at2"/>
<dbReference type="SUPFAM" id="SSF46565">
    <property type="entry name" value="Chaperone J-domain"/>
    <property type="match status" value="1"/>
</dbReference>
<comment type="subcellular location">
    <subcellularLocation>
        <location evidence="7">Cell inner membrane</location>
        <topology evidence="7">Single-pass type III membrane protein</topology>
    </subcellularLocation>
</comment>
<protein>
    <recommendedName>
        <fullName evidence="7">Co-chaperone protein DjlA</fullName>
    </recommendedName>
</protein>
<dbReference type="Pfam" id="PF00226">
    <property type="entry name" value="DnaJ"/>
    <property type="match status" value="1"/>
</dbReference>
<dbReference type="GO" id="GO:0051087">
    <property type="term" value="F:protein-folding chaperone binding"/>
    <property type="evidence" value="ECO:0007669"/>
    <property type="project" value="InterPro"/>
</dbReference>
<dbReference type="SMART" id="SM00271">
    <property type="entry name" value="DnaJ"/>
    <property type="match status" value="1"/>
</dbReference>
<sequence length="268" mass="29748">MGWWGKVIGGAFGYALGGPLGGLLGAAIGHSFDVGVQRIELAPPNWGAGDQERVQTAFFTAVFSVMGHVAKADGRVSEVEIQAARHIMAGMQLNPEQEKLAIELFNRGKQPEFDLQAVLLQFRDECHRRANLLQMFLEILLATALADQDLHANEQRILREVAETLGFSRHQFEGLLAMAIARQRYAQEGFHAGAKEKTPSLSDAYAALGVNENSTDDEIKKAYRRLMSQHHPDKLVSKGLPEEMVKIATEKTQEIRTAYEQIKRARGR</sequence>
<gene>
    <name evidence="7" type="primary">djlA</name>
    <name evidence="9" type="ordered locus">HCH_00578</name>
</gene>
<dbReference type="Gene3D" id="1.10.287.110">
    <property type="entry name" value="DnaJ domain"/>
    <property type="match status" value="1"/>
</dbReference>
<dbReference type="InterPro" id="IPR036869">
    <property type="entry name" value="J_dom_sf"/>
</dbReference>
<dbReference type="eggNOG" id="COG1076">
    <property type="taxonomic scope" value="Bacteria"/>
</dbReference>
<evidence type="ECO:0000256" key="4">
    <source>
        <dbReference type="ARBA" id="ARBA00022989"/>
    </source>
</evidence>
<accession>Q2SPE3</accession>
<evidence type="ECO:0000256" key="7">
    <source>
        <dbReference type="HAMAP-Rule" id="MF_01153"/>
    </source>
</evidence>
<comment type="domain">
    <text evidence="7">The transmembrane domain is a dimerization domain.</text>
</comment>
<keyword evidence="3 7" id="KW-0812">Transmembrane</keyword>
<dbReference type="SUPFAM" id="SSF158682">
    <property type="entry name" value="TerB-like"/>
    <property type="match status" value="1"/>
</dbReference>
<dbReference type="STRING" id="349521.HCH_00578"/>
<dbReference type="CDD" id="cd07316">
    <property type="entry name" value="terB_like_DjlA"/>
    <property type="match status" value="1"/>
</dbReference>
<evidence type="ECO:0000313" key="10">
    <source>
        <dbReference type="Proteomes" id="UP000000238"/>
    </source>
</evidence>
<name>Q2SPE3_HAHCH</name>
<dbReference type="PRINTS" id="PR00625">
    <property type="entry name" value="JDOMAIN"/>
</dbReference>
<evidence type="ECO:0000256" key="3">
    <source>
        <dbReference type="ARBA" id="ARBA00022692"/>
    </source>
</evidence>
<dbReference type="InterPro" id="IPR001623">
    <property type="entry name" value="DnaJ_domain"/>
</dbReference>